<evidence type="ECO:0000313" key="1">
    <source>
        <dbReference type="EMBL" id="KKM06646.1"/>
    </source>
</evidence>
<dbReference type="AlphaFoldDB" id="A0A0F9JLN4"/>
<name>A0A0F9JLN4_9ZZZZ</name>
<accession>A0A0F9JLN4</accession>
<feature type="non-terminal residue" evidence="1">
    <location>
        <position position="1"/>
    </location>
</feature>
<reference evidence="1" key="1">
    <citation type="journal article" date="2015" name="Nature">
        <title>Complex archaea that bridge the gap between prokaryotes and eukaryotes.</title>
        <authorList>
            <person name="Spang A."/>
            <person name="Saw J.H."/>
            <person name="Jorgensen S.L."/>
            <person name="Zaremba-Niedzwiedzka K."/>
            <person name="Martijn J."/>
            <person name="Lind A.E."/>
            <person name="van Eijk R."/>
            <person name="Schleper C."/>
            <person name="Guy L."/>
            <person name="Ettema T.J."/>
        </authorList>
    </citation>
    <scope>NUCLEOTIDE SEQUENCE</scope>
</reference>
<gene>
    <name evidence="1" type="ORF">LCGC14_1741820</name>
</gene>
<comment type="caution">
    <text evidence="1">The sequence shown here is derived from an EMBL/GenBank/DDBJ whole genome shotgun (WGS) entry which is preliminary data.</text>
</comment>
<proteinExistence type="predicted"/>
<dbReference type="EMBL" id="LAZR01015944">
    <property type="protein sequence ID" value="KKM06646.1"/>
    <property type="molecule type" value="Genomic_DNA"/>
</dbReference>
<protein>
    <submittedName>
        <fullName evidence="1">Uncharacterized protein</fullName>
    </submittedName>
</protein>
<organism evidence="1">
    <name type="scientific">marine sediment metagenome</name>
    <dbReference type="NCBI Taxonomy" id="412755"/>
    <lineage>
        <taxon>unclassified sequences</taxon>
        <taxon>metagenomes</taxon>
        <taxon>ecological metagenomes</taxon>
    </lineage>
</organism>
<sequence length="67" mass="7220">LAVFGVGFHSCSLRSLIRPGRRGRISLSAYPVALAGLVIKVLIQQPWLCVALRHRSSTKGVEGCAFV</sequence>